<feature type="transmembrane region" description="Helical" evidence="2">
    <location>
        <begin position="340"/>
        <end position="357"/>
    </location>
</feature>
<dbReference type="EMBL" id="JARK01001480">
    <property type="protein sequence ID" value="EYB96994.1"/>
    <property type="molecule type" value="Genomic_DNA"/>
</dbReference>
<feature type="region of interest" description="Disordered" evidence="1">
    <location>
        <begin position="1"/>
        <end position="73"/>
    </location>
</feature>
<keyword evidence="4" id="KW-1185">Reference proteome</keyword>
<name>A0A016T325_9BILA</name>
<reference evidence="4" key="1">
    <citation type="journal article" date="2015" name="Nat. Genet.">
        <title>The genome and transcriptome of the zoonotic hookworm Ancylostoma ceylanicum identify infection-specific gene families.</title>
        <authorList>
            <person name="Schwarz E.M."/>
            <person name="Hu Y."/>
            <person name="Antoshechkin I."/>
            <person name="Miller M.M."/>
            <person name="Sternberg P.W."/>
            <person name="Aroian R.V."/>
        </authorList>
    </citation>
    <scope>NUCLEOTIDE SEQUENCE</scope>
    <source>
        <strain evidence="4">HY135</strain>
    </source>
</reference>
<feature type="transmembrane region" description="Helical" evidence="2">
    <location>
        <begin position="244"/>
        <end position="267"/>
    </location>
</feature>
<dbReference type="Proteomes" id="UP000024635">
    <property type="component" value="Unassembled WGS sequence"/>
</dbReference>
<feature type="compositionally biased region" description="Basic residues" evidence="1">
    <location>
        <begin position="64"/>
        <end position="73"/>
    </location>
</feature>
<keyword evidence="2" id="KW-0472">Membrane</keyword>
<keyword evidence="2" id="KW-1133">Transmembrane helix</keyword>
<dbReference type="AlphaFoldDB" id="A0A016T325"/>
<comment type="caution">
    <text evidence="3">The sequence shown here is derived from an EMBL/GenBank/DDBJ whole genome shotgun (WGS) entry which is preliminary data.</text>
</comment>
<feature type="transmembrane region" description="Helical" evidence="2">
    <location>
        <begin position="300"/>
        <end position="320"/>
    </location>
</feature>
<evidence type="ECO:0000256" key="2">
    <source>
        <dbReference type="SAM" id="Phobius"/>
    </source>
</evidence>
<proteinExistence type="predicted"/>
<protein>
    <recommendedName>
        <fullName evidence="5">7TM GPCR serpentine receptor class x (Srx) domain-containing protein</fullName>
    </recommendedName>
</protein>
<organism evidence="3 4">
    <name type="scientific">Ancylostoma ceylanicum</name>
    <dbReference type="NCBI Taxonomy" id="53326"/>
    <lineage>
        <taxon>Eukaryota</taxon>
        <taxon>Metazoa</taxon>
        <taxon>Ecdysozoa</taxon>
        <taxon>Nematoda</taxon>
        <taxon>Chromadorea</taxon>
        <taxon>Rhabditida</taxon>
        <taxon>Rhabditina</taxon>
        <taxon>Rhabditomorpha</taxon>
        <taxon>Strongyloidea</taxon>
        <taxon>Ancylostomatidae</taxon>
        <taxon>Ancylostomatinae</taxon>
        <taxon>Ancylostoma</taxon>
    </lineage>
</organism>
<evidence type="ECO:0008006" key="5">
    <source>
        <dbReference type="Google" id="ProtNLM"/>
    </source>
</evidence>
<feature type="compositionally biased region" description="Polar residues" evidence="1">
    <location>
        <begin position="1"/>
        <end position="11"/>
    </location>
</feature>
<accession>A0A016T325</accession>
<feature type="compositionally biased region" description="Basic residues" evidence="1">
    <location>
        <begin position="32"/>
        <end position="41"/>
    </location>
</feature>
<evidence type="ECO:0000313" key="3">
    <source>
        <dbReference type="EMBL" id="EYB96994.1"/>
    </source>
</evidence>
<evidence type="ECO:0000313" key="4">
    <source>
        <dbReference type="Proteomes" id="UP000024635"/>
    </source>
</evidence>
<evidence type="ECO:0000256" key="1">
    <source>
        <dbReference type="SAM" id="MobiDB-lite"/>
    </source>
</evidence>
<sequence length="394" mass="43878">MQNLPLSQLSSIGIDDGDRRSPVSMTAATVGRRCRRQRRRSVAVVDDSGDDRSPLSTTAATVGRRCRRQRRPKPLYSSRSIAAACDACDHVLNRVSTPFSQSYFCGAILMSKLLYNGILTNVQAIYTRDGQSRHPPAWFELKSKRTIHMRIASLTYYPMQSTTLPKKNSLHVGPSVQAADHGSYLYKSACFSRDTPYQIRKVANVLVIFVDLWANKIIEEGSIVKMERSLPRGNKIPQQTIRAFAWLDNSLCILILFLVAITIRCLIKVMSRSPSLSSISLGYCGKSGVAAFKDIRDFSFMLQTLVLTFVNGASALYLYTFGTNTYEIPWLNHVAKLCDLLLALTYTLAIALINNVVRTELLKFTRCKKGGIALSQPLFILSKMINNKGAGCKS</sequence>
<gene>
    <name evidence="3" type="primary">Acey_s0144.g2449</name>
    <name evidence="3" type="ORF">Y032_0144g2449</name>
</gene>
<keyword evidence="2" id="KW-0812">Transmembrane</keyword>